<dbReference type="FunFam" id="3.20.10.10:FF:000002">
    <property type="entry name" value="D-alanine aminotransferase"/>
    <property type="match status" value="1"/>
</dbReference>
<dbReference type="InterPro" id="IPR050571">
    <property type="entry name" value="Class-IV_PLP-Dep_Aminotrnsfr"/>
</dbReference>
<dbReference type="GO" id="GO:0046394">
    <property type="term" value="P:carboxylic acid biosynthetic process"/>
    <property type="evidence" value="ECO:0007669"/>
    <property type="project" value="UniProtKB-ARBA"/>
</dbReference>
<keyword evidence="5" id="KW-1185">Reference proteome</keyword>
<dbReference type="InterPro" id="IPR043131">
    <property type="entry name" value="BCAT-like_N"/>
</dbReference>
<proteinExistence type="inferred from homology"/>
<dbReference type="Pfam" id="PF01063">
    <property type="entry name" value="Aminotran_4"/>
    <property type="match status" value="1"/>
</dbReference>
<dbReference type="AlphaFoldDB" id="A0A8J3RJI1"/>
<dbReference type="Gene3D" id="3.30.470.10">
    <property type="match status" value="1"/>
</dbReference>
<dbReference type="Gene3D" id="3.20.10.10">
    <property type="entry name" value="D-amino Acid Aminotransferase, subunit A, domain 2"/>
    <property type="match status" value="1"/>
</dbReference>
<dbReference type="Proteomes" id="UP000616724">
    <property type="component" value="Unassembled WGS sequence"/>
</dbReference>
<evidence type="ECO:0000256" key="1">
    <source>
        <dbReference type="ARBA" id="ARBA00001933"/>
    </source>
</evidence>
<reference evidence="4 5" key="1">
    <citation type="submission" date="2021-01" db="EMBL/GenBank/DDBJ databases">
        <title>Whole genome shotgun sequence of Planobispora longispora NBRC 13918.</title>
        <authorList>
            <person name="Komaki H."/>
            <person name="Tamura T."/>
        </authorList>
    </citation>
    <scope>NUCLEOTIDE SEQUENCE [LARGE SCALE GENOMIC DNA]</scope>
    <source>
        <strain evidence="4 5">NBRC 13918</strain>
    </source>
</reference>
<evidence type="ECO:0000256" key="2">
    <source>
        <dbReference type="ARBA" id="ARBA00009320"/>
    </source>
</evidence>
<comment type="similarity">
    <text evidence="2">Belongs to the class-IV pyridoxal-phosphate-dependent aminotransferase family.</text>
</comment>
<accession>A0A8J3RJI1</accession>
<evidence type="ECO:0000313" key="5">
    <source>
        <dbReference type="Proteomes" id="UP000616724"/>
    </source>
</evidence>
<protein>
    <submittedName>
        <fullName evidence="4">Branched chain amino acid aminotransferase</fullName>
    </submittedName>
</protein>
<keyword evidence="4" id="KW-0032">Aminotransferase</keyword>
<name>A0A8J3RJI1_9ACTN</name>
<dbReference type="EMBL" id="BOOH01000023">
    <property type="protein sequence ID" value="GIH76837.1"/>
    <property type="molecule type" value="Genomic_DNA"/>
</dbReference>
<dbReference type="SUPFAM" id="SSF56752">
    <property type="entry name" value="D-aminoacid aminotransferase-like PLP-dependent enzymes"/>
    <property type="match status" value="1"/>
</dbReference>
<gene>
    <name evidence="4" type="ORF">Plo01_32660</name>
</gene>
<evidence type="ECO:0000313" key="4">
    <source>
        <dbReference type="EMBL" id="GIH76837.1"/>
    </source>
</evidence>
<comment type="cofactor">
    <cofactor evidence="1">
        <name>pyridoxal 5'-phosphate</name>
        <dbReference type="ChEBI" id="CHEBI:597326"/>
    </cofactor>
</comment>
<dbReference type="PANTHER" id="PTHR42743">
    <property type="entry name" value="AMINO-ACID AMINOTRANSFERASE"/>
    <property type="match status" value="1"/>
</dbReference>
<sequence length="335" mass="36232">MCLTLRLPRSGFPEESPREAEAAMRFGTPYDEIYVDDAFVPEKEARLSVLANAVSYGTGTFEGVRALWNPGQQELYLLEAGAHYVRMGRSARILGLDLPHGPGHLVGVTAELLRRNGVRGDAYVRPLLLQAGEQLAVRMHDSGTRLYIAATPMPGDYIDRRGVRCAVSTWRRAVDTTVPGRAKVTGGYVGPSLAKSEAIRNGFDEAIMLTADGYVAEATTSNILLRTGRDWATPSPADDILDGITRRLVARLLGELAGAAVTERRVHRSELYACDEALLCGTAALVAPVVEVDGRRVGDGRPGEATLAVQSALDAISRRRDPRHPEWTTPVYGGA</sequence>
<dbReference type="GO" id="GO:0008652">
    <property type="term" value="P:amino acid biosynthetic process"/>
    <property type="evidence" value="ECO:0007669"/>
    <property type="project" value="UniProtKB-ARBA"/>
</dbReference>
<dbReference type="PANTHER" id="PTHR42743:SF4">
    <property type="entry name" value="BRANCHED-CHAIN-AMINO-ACID AMINOTRANSFERASE-RELATED"/>
    <property type="match status" value="1"/>
</dbReference>
<evidence type="ECO:0000256" key="3">
    <source>
        <dbReference type="ARBA" id="ARBA00022898"/>
    </source>
</evidence>
<comment type="caution">
    <text evidence="4">The sequence shown here is derived from an EMBL/GenBank/DDBJ whole genome shotgun (WGS) entry which is preliminary data.</text>
</comment>
<dbReference type="InterPro" id="IPR043132">
    <property type="entry name" value="BCAT-like_C"/>
</dbReference>
<dbReference type="GO" id="GO:0008483">
    <property type="term" value="F:transaminase activity"/>
    <property type="evidence" value="ECO:0007669"/>
    <property type="project" value="UniProtKB-KW"/>
</dbReference>
<keyword evidence="3" id="KW-0663">Pyridoxal phosphate</keyword>
<dbReference type="InterPro" id="IPR036038">
    <property type="entry name" value="Aminotransferase-like"/>
</dbReference>
<organism evidence="4 5">
    <name type="scientific">Planobispora longispora</name>
    <dbReference type="NCBI Taxonomy" id="28887"/>
    <lineage>
        <taxon>Bacteria</taxon>
        <taxon>Bacillati</taxon>
        <taxon>Actinomycetota</taxon>
        <taxon>Actinomycetes</taxon>
        <taxon>Streptosporangiales</taxon>
        <taxon>Streptosporangiaceae</taxon>
        <taxon>Planobispora</taxon>
    </lineage>
</organism>
<dbReference type="InterPro" id="IPR001544">
    <property type="entry name" value="Aminotrans_IV"/>
</dbReference>
<keyword evidence="4" id="KW-0808">Transferase</keyword>